<name>A0AAD7AQR0_9AGAR</name>
<feature type="chain" id="PRO_5041925027" evidence="1">
    <location>
        <begin position="19"/>
        <end position="244"/>
    </location>
</feature>
<dbReference type="EMBL" id="JARIHO010000003">
    <property type="protein sequence ID" value="KAJ7364948.1"/>
    <property type="molecule type" value="Genomic_DNA"/>
</dbReference>
<evidence type="ECO:0000256" key="1">
    <source>
        <dbReference type="SAM" id="SignalP"/>
    </source>
</evidence>
<proteinExistence type="predicted"/>
<evidence type="ECO:0000313" key="2">
    <source>
        <dbReference type="EMBL" id="KAJ7364948.1"/>
    </source>
</evidence>
<dbReference type="Proteomes" id="UP001218218">
    <property type="component" value="Unassembled WGS sequence"/>
</dbReference>
<reference evidence="2" key="1">
    <citation type="submission" date="2023-03" db="EMBL/GenBank/DDBJ databases">
        <title>Massive genome expansion in bonnet fungi (Mycena s.s.) driven by repeated elements and novel gene families across ecological guilds.</title>
        <authorList>
            <consortium name="Lawrence Berkeley National Laboratory"/>
            <person name="Harder C.B."/>
            <person name="Miyauchi S."/>
            <person name="Viragh M."/>
            <person name="Kuo A."/>
            <person name="Thoen E."/>
            <person name="Andreopoulos B."/>
            <person name="Lu D."/>
            <person name="Skrede I."/>
            <person name="Drula E."/>
            <person name="Henrissat B."/>
            <person name="Morin E."/>
            <person name="Kohler A."/>
            <person name="Barry K."/>
            <person name="LaButti K."/>
            <person name="Morin E."/>
            <person name="Salamov A."/>
            <person name="Lipzen A."/>
            <person name="Mereny Z."/>
            <person name="Hegedus B."/>
            <person name="Baldrian P."/>
            <person name="Stursova M."/>
            <person name="Weitz H."/>
            <person name="Taylor A."/>
            <person name="Grigoriev I.V."/>
            <person name="Nagy L.G."/>
            <person name="Martin F."/>
            <person name="Kauserud H."/>
        </authorList>
    </citation>
    <scope>NUCLEOTIDE SEQUENCE</scope>
    <source>
        <strain evidence="2">CBHHK002</strain>
    </source>
</reference>
<comment type="caution">
    <text evidence="2">The sequence shown here is derived from an EMBL/GenBank/DDBJ whole genome shotgun (WGS) entry which is preliminary data.</text>
</comment>
<keyword evidence="3" id="KW-1185">Reference proteome</keyword>
<organism evidence="2 3">
    <name type="scientific">Mycena albidolilacea</name>
    <dbReference type="NCBI Taxonomy" id="1033008"/>
    <lineage>
        <taxon>Eukaryota</taxon>
        <taxon>Fungi</taxon>
        <taxon>Dikarya</taxon>
        <taxon>Basidiomycota</taxon>
        <taxon>Agaricomycotina</taxon>
        <taxon>Agaricomycetes</taxon>
        <taxon>Agaricomycetidae</taxon>
        <taxon>Agaricales</taxon>
        <taxon>Marasmiineae</taxon>
        <taxon>Mycenaceae</taxon>
        <taxon>Mycena</taxon>
    </lineage>
</organism>
<accession>A0AAD7AQR0</accession>
<feature type="signal peptide" evidence="1">
    <location>
        <begin position="1"/>
        <end position="18"/>
    </location>
</feature>
<protein>
    <submittedName>
        <fullName evidence="2">Uncharacterized protein</fullName>
    </submittedName>
</protein>
<keyword evidence="1" id="KW-0732">Signal</keyword>
<sequence>MRFSTFVLFASTFASSLAAPAPQNDASVDSLVSQANNTIVRLVNINSIAAQMAAKSSTSTPEIDAATRHVDNMLASLVPTHYGSDGLLGGLLGGLGGDCGLGQLLGGNGGILDGLLSGSVLGGLLGSNNLLGGLLGGLVGPLLGDGGLLGGLFGGGLLGGILGGGNGGLAGSIAGLLDLIPGLSSSCGTDLVGQLLSEVQGLVGQLTDILPGAQQCACGHSYILKNSLAELIKANMGKLGPIHS</sequence>
<dbReference type="AlphaFoldDB" id="A0AAD7AQR0"/>
<gene>
    <name evidence="2" type="ORF">DFH08DRAFT_950492</name>
</gene>
<evidence type="ECO:0000313" key="3">
    <source>
        <dbReference type="Proteomes" id="UP001218218"/>
    </source>
</evidence>